<keyword evidence="5" id="KW-0808">Transferase</keyword>
<protein>
    <submittedName>
        <fullName evidence="5">Lipopolysaccharide 1,3-galactosyltransferase</fullName>
    </submittedName>
</protein>
<dbReference type="AlphaFoldDB" id="A0A5Y5W013"/>
<evidence type="ECO:0000259" key="4">
    <source>
        <dbReference type="Pfam" id="PF08437"/>
    </source>
</evidence>
<dbReference type="InterPro" id="IPR013645">
    <property type="entry name" value="Glyco_transf_8N"/>
</dbReference>
<dbReference type="GO" id="GO:0008918">
    <property type="term" value="F:lipopolysaccharide 3-alpha-galactosyltransferase activity"/>
    <property type="evidence" value="ECO:0007669"/>
    <property type="project" value="InterPro"/>
</dbReference>
<dbReference type="Pfam" id="PF01501">
    <property type="entry name" value="Glyco_transf_8"/>
    <property type="match status" value="1"/>
</dbReference>
<keyword evidence="3" id="KW-0479">Metal-binding</keyword>
<organism evidence="5">
    <name type="scientific">Salmonella enterica</name>
    <name type="common">Salmonella choleraesuis</name>
    <dbReference type="NCBI Taxonomy" id="28901"/>
    <lineage>
        <taxon>Bacteria</taxon>
        <taxon>Pseudomonadati</taxon>
        <taxon>Pseudomonadota</taxon>
        <taxon>Gammaproteobacteria</taxon>
        <taxon>Enterobacterales</taxon>
        <taxon>Enterobacteriaceae</taxon>
        <taxon>Salmonella</taxon>
    </lineage>
</organism>
<dbReference type="GO" id="GO:0046872">
    <property type="term" value="F:metal ion binding"/>
    <property type="evidence" value="ECO:0007669"/>
    <property type="project" value="UniProtKB-KW"/>
</dbReference>
<dbReference type="InterPro" id="IPR002495">
    <property type="entry name" value="Glyco_trans_8"/>
</dbReference>
<dbReference type="InterPro" id="IPR029044">
    <property type="entry name" value="Nucleotide-diphossugar_trans"/>
</dbReference>
<proteinExistence type="inferred from homology"/>
<reference evidence="5" key="1">
    <citation type="submission" date="2019-08" db="EMBL/GenBank/DDBJ databases">
        <authorList>
            <consortium name="PulseNet: The National Subtyping Network for Foodborne Disease Surveillance"/>
            <person name="Tarr C.L."/>
            <person name="Trees E."/>
            <person name="Katz L.S."/>
            <person name="Carleton-Romer H.A."/>
            <person name="Stroika S."/>
            <person name="Kucerova Z."/>
            <person name="Roache K.F."/>
            <person name="Sabol A.L."/>
            <person name="Besser J."/>
            <person name="Gerner-Smidt P."/>
        </authorList>
    </citation>
    <scope>NUCLEOTIDE SEQUENCE</scope>
    <source>
        <strain evidence="5">PNUSAS086223</strain>
    </source>
</reference>
<accession>A0A5Y5W013</accession>
<gene>
    <name evidence="5" type="ORF">FRL64_22595</name>
</gene>
<evidence type="ECO:0000256" key="3">
    <source>
        <dbReference type="ARBA" id="ARBA00022723"/>
    </source>
</evidence>
<name>A0A5Y5W013_SALER</name>
<dbReference type="Gene3D" id="3.90.550.10">
    <property type="entry name" value="Spore Coat Polysaccharide Biosynthesis Protein SpsA, Chain A"/>
    <property type="match status" value="1"/>
</dbReference>
<evidence type="ECO:0000313" key="5">
    <source>
        <dbReference type="EMBL" id="ECK5611237.1"/>
    </source>
</evidence>
<feature type="domain" description="Glycosyl transferase family 8 C-terminal" evidence="4">
    <location>
        <begin position="69"/>
        <end position="125"/>
    </location>
</feature>
<dbReference type="EMBL" id="AAJCHI010000230">
    <property type="protein sequence ID" value="ECK5611237.1"/>
    <property type="molecule type" value="Genomic_DNA"/>
</dbReference>
<comment type="pathway">
    <text evidence="1">Bacterial outer membrane biogenesis; LPS core biosynthesis.</text>
</comment>
<dbReference type="Pfam" id="PF08437">
    <property type="entry name" value="Glyco_transf_8C"/>
    <property type="match status" value="1"/>
</dbReference>
<keyword evidence="5" id="KW-0328">Glycosyltransferase</keyword>
<evidence type="ECO:0000256" key="2">
    <source>
        <dbReference type="ARBA" id="ARBA00006351"/>
    </source>
</evidence>
<feature type="non-terminal residue" evidence="5">
    <location>
        <position position="1"/>
    </location>
</feature>
<sequence length="128" mass="15032">EVVQRITHLDQDVLNILLVNKARFVDKKFNTQFSLNYELKDSVINPVDAETVFVHYIGPTKPWHSWGAYPVSQYFLQAKSNSPWSHCALLNPVTSHQLRYAAKHMFNQKHYTSGINYYIAYFKRKLLE</sequence>
<comment type="caution">
    <text evidence="5">The sequence shown here is derived from an EMBL/GenBank/DDBJ whole genome shotgun (WGS) entry which is preliminary data.</text>
</comment>
<dbReference type="SUPFAM" id="SSF53448">
    <property type="entry name" value="Nucleotide-diphospho-sugar transferases"/>
    <property type="match status" value="1"/>
</dbReference>
<comment type="similarity">
    <text evidence="2">Belongs to the glycosyltransferase 8 family.</text>
</comment>
<evidence type="ECO:0000256" key="1">
    <source>
        <dbReference type="ARBA" id="ARBA00004713"/>
    </source>
</evidence>